<keyword evidence="5" id="KW-0998">Cell outer membrane</keyword>
<keyword evidence="4" id="KW-0472">Membrane</keyword>
<comment type="subcellular location">
    <subcellularLocation>
        <location evidence="1">Cell outer membrane</location>
    </subcellularLocation>
</comment>
<proteinExistence type="inferred from homology"/>
<dbReference type="InterPro" id="IPR033985">
    <property type="entry name" value="SusD-like_N"/>
</dbReference>
<evidence type="ECO:0000313" key="9">
    <source>
        <dbReference type="EMBL" id="SFM58460.1"/>
    </source>
</evidence>
<dbReference type="InterPro" id="IPR012944">
    <property type="entry name" value="SusD_RagB_dom"/>
</dbReference>
<dbReference type="Proteomes" id="UP000183040">
    <property type="component" value="Unassembled WGS sequence"/>
</dbReference>
<dbReference type="EMBL" id="FNRP01000006">
    <property type="protein sequence ID" value="SEA42732.1"/>
    <property type="molecule type" value="Genomic_DNA"/>
</dbReference>
<dbReference type="InterPro" id="IPR011990">
    <property type="entry name" value="TPR-like_helical_dom_sf"/>
</dbReference>
<dbReference type="Pfam" id="PF14322">
    <property type="entry name" value="SusD-like_3"/>
    <property type="match status" value="1"/>
</dbReference>
<evidence type="ECO:0000259" key="6">
    <source>
        <dbReference type="Pfam" id="PF07980"/>
    </source>
</evidence>
<gene>
    <name evidence="8" type="ORF">SAMN04487924_10647</name>
    <name evidence="9" type="ORF">SAMN05216250_10726</name>
</gene>
<name>A0A1I4S2F7_9BACE</name>
<dbReference type="AlphaFoldDB" id="A0A1I4S2F7"/>
<dbReference type="SUPFAM" id="SSF48452">
    <property type="entry name" value="TPR-like"/>
    <property type="match status" value="1"/>
</dbReference>
<dbReference type="PROSITE" id="PS51257">
    <property type="entry name" value="PROKAR_LIPOPROTEIN"/>
    <property type="match status" value="1"/>
</dbReference>
<evidence type="ECO:0000256" key="4">
    <source>
        <dbReference type="ARBA" id="ARBA00023136"/>
    </source>
</evidence>
<evidence type="ECO:0000256" key="2">
    <source>
        <dbReference type="ARBA" id="ARBA00006275"/>
    </source>
</evidence>
<evidence type="ECO:0000313" key="11">
    <source>
        <dbReference type="Proteomes" id="UP000183766"/>
    </source>
</evidence>
<dbReference type="RefSeq" id="WP_074705699.1">
    <property type="nucleotide sequence ID" value="NZ_FNRP01000006.1"/>
</dbReference>
<dbReference type="EMBL" id="FOUM01000007">
    <property type="protein sequence ID" value="SFM58460.1"/>
    <property type="molecule type" value="Genomic_DNA"/>
</dbReference>
<sequence>MKNIKLAIITILITVFSTGCSSWLDDIAPRNAIPQSALTDSDLEKLLNGLYATMESYVFTYWWADDLQGENFKGGPGGGAITDPCDMAPSFTNQTINILSFWRSSFTTLNQVNFLVESYEAASNKESAFMKKMGGTAYYFRAFIYYRLASHYGNVPILRKRSNDIVPISPEADVWSFVEENLKSSIQLLPKTDSHWYASYEAANALAARVALFQNKMPDAANYANEVLKNSVFSLTGSSLDFSKNWSAESTSSEIVFAFVNNSRASSPLTFTTYVNDTDASWNYAPSDWCYNHLFSDDSSLSRKGDIRKNATFSAQDKNRVIKYPNGTYQLAPTSDYKSTPVIITRLSEMYLIKAEALGKTNGAATLVEFMKKRYTTVPTEMIIQSLSDKDYQTLILDERRREFFAEGMRWQDIKRTNRLELLETLNGRTHLMYYPIPQAEIDMAGTDTYPQNPGYAGAKENE</sequence>
<accession>A0A1I4S2F7</accession>
<evidence type="ECO:0000313" key="8">
    <source>
        <dbReference type="EMBL" id="SEA42732.1"/>
    </source>
</evidence>
<feature type="domain" description="RagB/SusD" evidence="6">
    <location>
        <begin position="320"/>
        <end position="456"/>
    </location>
</feature>
<feature type="domain" description="SusD-like N-terminal" evidence="7">
    <location>
        <begin position="94"/>
        <end position="212"/>
    </location>
</feature>
<protein>
    <submittedName>
        <fullName evidence="9">Starch-binding associating with outer membrane</fullName>
    </submittedName>
</protein>
<evidence type="ECO:0000256" key="3">
    <source>
        <dbReference type="ARBA" id="ARBA00022729"/>
    </source>
</evidence>
<evidence type="ECO:0000313" key="10">
    <source>
        <dbReference type="Proteomes" id="UP000183040"/>
    </source>
</evidence>
<dbReference type="Proteomes" id="UP000183766">
    <property type="component" value="Unassembled WGS sequence"/>
</dbReference>
<evidence type="ECO:0000256" key="5">
    <source>
        <dbReference type="ARBA" id="ARBA00023237"/>
    </source>
</evidence>
<dbReference type="GO" id="GO:0009279">
    <property type="term" value="C:cell outer membrane"/>
    <property type="evidence" value="ECO:0007669"/>
    <property type="project" value="UniProtKB-SubCell"/>
</dbReference>
<organism evidence="9 11">
    <name type="scientific">Bacteroides xylanisolvens</name>
    <dbReference type="NCBI Taxonomy" id="371601"/>
    <lineage>
        <taxon>Bacteria</taxon>
        <taxon>Pseudomonadati</taxon>
        <taxon>Bacteroidota</taxon>
        <taxon>Bacteroidia</taxon>
        <taxon>Bacteroidales</taxon>
        <taxon>Bacteroidaceae</taxon>
        <taxon>Bacteroides</taxon>
    </lineage>
</organism>
<comment type="similarity">
    <text evidence="2">Belongs to the SusD family.</text>
</comment>
<dbReference type="Gene3D" id="1.25.40.390">
    <property type="match status" value="1"/>
</dbReference>
<dbReference type="Pfam" id="PF07980">
    <property type="entry name" value="SusD_RagB"/>
    <property type="match status" value="1"/>
</dbReference>
<evidence type="ECO:0000259" key="7">
    <source>
        <dbReference type="Pfam" id="PF14322"/>
    </source>
</evidence>
<reference evidence="10 11" key="1">
    <citation type="submission" date="2016-10" db="EMBL/GenBank/DDBJ databases">
        <authorList>
            <person name="de Groot N.N."/>
        </authorList>
    </citation>
    <scope>NUCLEOTIDE SEQUENCE [LARGE SCALE GENOMIC DNA]</scope>
    <source>
        <strain evidence="9 11">NLAE-zl-C202</strain>
        <strain evidence="8 10">NLAE-zl-G339</strain>
    </source>
</reference>
<evidence type="ECO:0000256" key="1">
    <source>
        <dbReference type="ARBA" id="ARBA00004442"/>
    </source>
</evidence>
<keyword evidence="3" id="KW-0732">Signal</keyword>